<accession>A0A6A6RCF6</accession>
<feature type="region of interest" description="Disordered" evidence="2">
    <location>
        <begin position="135"/>
        <end position="155"/>
    </location>
</feature>
<evidence type="ECO:0000313" key="3">
    <source>
        <dbReference type="EMBL" id="KAF2502359.1"/>
    </source>
</evidence>
<keyword evidence="4" id="KW-1185">Reference proteome</keyword>
<feature type="compositionally biased region" description="Basic and acidic residues" evidence="2">
    <location>
        <begin position="1"/>
        <end position="24"/>
    </location>
</feature>
<sequence>MTDAEDKEKAEKVAAAKKRYEQLKKQKAKKGGAKKKDDKPESENAAASASTEKADDAADGGETAEPIEDADDTDATKSTHAPKPSITLESRLRSNSFRRNTLTSPTLPPLSPGDGAGAAGDVFRKQALRIEELEKENKRLQSEAGDAEGRWKKTEEELEELREASGEVAELKNKADRVGVMGDELEKLKTELASLQRQNAHLQTQTTKHARRISTSSPSYTDTTDLAAQLASKAATIESLELEISNLHAQATAAQSTTSSHLTQISTLETALAKAESAAASSAQELADLKQNLEHAAERAAAEGSSRSSAETRIAQLDASLATATRHASTAAERAELLEKKVETLTTLHRESDNRSQARARDQQRTERELAEFRTRLTGLSNENARLREAEQRRRKAEVSGVDDGGVQELVDEERERMAAKVRELEEEVFELRRGVWRDRRREMQPALDPDAGFQEVDLSGDQSPQQRARGRGGSSFQDVISSGISAFTGQAARRGSSAKGVQPRKQSLGLLSEDDDFEFDEEAFRKAQEEEGRKRIERVREVKRGLKAFEGWRVDVVDVRAGAGGVFEV</sequence>
<feature type="region of interest" description="Disordered" evidence="2">
    <location>
        <begin position="201"/>
        <end position="221"/>
    </location>
</feature>
<reference evidence="3" key="1">
    <citation type="journal article" date="2020" name="Stud. Mycol.">
        <title>101 Dothideomycetes genomes: a test case for predicting lifestyles and emergence of pathogens.</title>
        <authorList>
            <person name="Haridas S."/>
            <person name="Albert R."/>
            <person name="Binder M."/>
            <person name="Bloem J."/>
            <person name="Labutti K."/>
            <person name="Salamov A."/>
            <person name="Andreopoulos B."/>
            <person name="Baker S."/>
            <person name="Barry K."/>
            <person name="Bills G."/>
            <person name="Bluhm B."/>
            <person name="Cannon C."/>
            <person name="Castanera R."/>
            <person name="Culley D."/>
            <person name="Daum C."/>
            <person name="Ezra D."/>
            <person name="Gonzalez J."/>
            <person name="Henrissat B."/>
            <person name="Kuo A."/>
            <person name="Liang C."/>
            <person name="Lipzen A."/>
            <person name="Lutzoni F."/>
            <person name="Magnuson J."/>
            <person name="Mondo S."/>
            <person name="Nolan M."/>
            <person name="Ohm R."/>
            <person name="Pangilinan J."/>
            <person name="Park H.-J."/>
            <person name="Ramirez L."/>
            <person name="Alfaro M."/>
            <person name="Sun H."/>
            <person name="Tritt A."/>
            <person name="Yoshinaga Y."/>
            <person name="Zwiers L.-H."/>
            <person name="Turgeon B."/>
            <person name="Goodwin S."/>
            <person name="Spatafora J."/>
            <person name="Crous P."/>
            <person name="Grigoriev I."/>
        </authorList>
    </citation>
    <scope>NUCLEOTIDE SEQUENCE</scope>
    <source>
        <strain evidence="3">CBS 269.34</strain>
    </source>
</reference>
<evidence type="ECO:0008006" key="5">
    <source>
        <dbReference type="Google" id="ProtNLM"/>
    </source>
</evidence>
<feature type="region of interest" description="Disordered" evidence="2">
    <location>
        <begin position="447"/>
        <end position="477"/>
    </location>
</feature>
<feature type="coiled-coil region" evidence="1">
    <location>
        <begin position="230"/>
        <end position="303"/>
    </location>
</feature>
<proteinExistence type="predicted"/>
<name>A0A6A6RCF6_9PEZI</name>
<keyword evidence="1" id="KW-0175">Coiled coil</keyword>
<protein>
    <recommendedName>
        <fullName evidence="5">M protein repeat protein</fullName>
    </recommendedName>
</protein>
<dbReference type="EMBL" id="MU004181">
    <property type="protein sequence ID" value="KAF2502359.1"/>
    <property type="molecule type" value="Genomic_DNA"/>
</dbReference>
<dbReference type="OrthoDB" id="5413982at2759"/>
<feature type="region of interest" description="Disordered" evidence="2">
    <location>
        <begin position="1"/>
        <end position="122"/>
    </location>
</feature>
<dbReference type="Proteomes" id="UP000799750">
    <property type="component" value="Unassembled WGS sequence"/>
</dbReference>
<evidence type="ECO:0000256" key="2">
    <source>
        <dbReference type="SAM" id="MobiDB-lite"/>
    </source>
</evidence>
<evidence type="ECO:0000313" key="4">
    <source>
        <dbReference type="Proteomes" id="UP000799750"/>
    </source>
</evidence>
<organism evidence="3 4">
    <name type="scientific">Lophium mytilinum</name>
    <dbReference type="NCBI Taxonomy" id="390894"/>
    <lineage>
        <taxon>Eukaryota</taxon>
        <taxon>Fungi</taxon>
        <taxon>Dikarya</taxon>
        <taxon>Ascomycota</taxon>
        <taxon>Pezizomycotina</taxon>
        <taxon>Dothideomycetes</taxon>
        <taxon>Pleosporomycetidae</taxon>
        <taxon>Mytilinidiales</taxon>
        <taxon>Mytilinidiaceae</taxon>
        <taxon>Lophium</taxon>
    </lineage>
</organism>
<feature type="region of interest" description="Disordered" evidence="2">
    <location>
        <begin position="492"/>
        <end position="514"/>
    </location>
</feature>
<evidence type="ECO:0000256" key="1">
    <source>
        <dbReference type="SAM" id="Coils"/>
    </source>
</evidence>
<dbReference type="AlphaFoldDB" id="A0A6A6RCF6"/>
<feature type="region of interest" description="Disordered" evidence="2">
    <location>
        <begin position="348"/>
        <end position="367"/>
    </location>
</feature>
<gene>
    <name evidence="3" type="ORF">BU16DRAFT_568640</name>
</gene>